<proteinExistence type="predicted"/>
<dbReference type="AlphaFoldDB" id="Q2IHZ8"/>
<name>Q2IHZ8_ANADE</name>
<evidence type="ECO:0000256" key="1">
    <source>
        <dbReference type="ARBA" id="ARBA00022962"/>
    </source>
</evidence>
<dbReference type="InterPro" id="IPR017932">
    <property type="entry name" value="GATase_2_dom"/>
</dbReference>
<sequence length="257" mass="28096">MCRLFGQHAHPGRDACEPLCSAENALRFQSHRHPHGWGIGWYVEGSPLVRRGILPAHADAAFVEAGREIRSALVVAHVREASVGPVLRENTHPFVHDRWIFAHNGTVARFKDDPEVRERLLAEIDPDLRGRIRGDTDSERCFHLFLTRLRARGGLEAPGVEAVRAALAATTDTVLRIADAVPSPKPSSLTFLVSDGRLLAACRRGRTLHAASDAGPRHAFVVASERIGRAPWREVPEGGFVATEDGIRVVDAPLHAA</sequence>
<dbReference type="OrthoDB" id="9804310at2"/>
<protein>
    <submittedName>
        <fullName evidence="3">Glutamine amidotransferase, class-II</fullName>
    </submittedName>
</protein>
<dbReference type="PANTHER" id="PTHR43187:SF1">
    <property type="entry name" value="GLUTAMINE AMIDOTRANSFERASE DUG3-RELATED"/>
    <property type="match status" value="1"/>
</dbReference>
<accession>Q2IHZ8</accession>
<evidence type="ECO:0000259" key="2">
    <source>
        <dbReference type="PROSITE" id="PS51278"/>
    </source>
</evidence>
<dbReference type="HOGENOM" id="CLU_042555_2_0_7"/>
<dbReference type="RefSeq" id="WP_011420561.1">
    <property type="nucleotide sequence ID" value="NC_007760.1"/>
</dbReference>
<dbReference type="KEGG" id="ade:Adeh_1505"/>
<evidence type="ECO:0000313" key="4">
    <source>
        <dbReference type="Proteomes" id="UP000001935"/>
    </source>
</evidence>
<keyword evidence="1 3" id="KW-0315">Glutamine amidotransferase</keyword>
<dbReference type="GO" id="GO:0016740">
    <property type="term" value="F:transferase activity"/>
    <property type="evidence" value="ECO:0007669"/>
    <property type="project" value="UniProtKB-KW"/>
</dbReference>
<dbReference type="EMBL" id="CP000251">
    <property type="protein sequence ID" value="ABC81278.1"/>
    <property type="molecule type" value="Genomic_DNA"/>
</dbReference>
<dbReference type="Gene3D" id="3.60.20.10">
    <property type="entry name" value="Glutamine Phosphoribosylpyrophosphate, subunit 1, domain 1"/>
    <property type="match status" value="1"/>
</dbReference>
<reference evidence="3" key="1">
    <citation type="submission" date="2006-01" db="EMBL/GenBank/DDBJ databases">
        <title>Complete sequence of Anaeromyxobacter dehalogenans 2CP-C.</title>
        <authorList>
            <consortium name="US DOE Joint Genome Institute"/>
            <person name="Copeland A."/>
            <person name="Lucas S."/>
            <person name="Lapidus A."/>
            <person name="Barry K."/>
            <person name="Detter J.C."/>
            <person name="Glavina T."/>
            <person name="Hammon N."/>
            <person name="Israni S."/>
            <person name="Pitluck S."/>
            <person name="Brettin T."/>
            <person name="Bruce D."/>
            <person name="Han C."/>
            <person name="Tapia R."/>
            <person name="Gilna P."/>
            <person name="Kiss H."/>
            <person name="Schmutz J."/>
            <person name="Larimer F."/>
            <person name="Land M."/>
            <person name="Kyrpides N."/>
            <person name="Anderson I."/>
            <person name="Sanford R.A."/>
            <person name="Ritalahti K.M."/>
            <person name="Thomas H.S."/>
            <person name="Kirby J.R."/>
            <person name="Zhulin I.B."/>
            <person name="Loeffler F.E."/>
            <person name="Richardson P."/>
        </authorList>
    </citation>
    <scope>NUCLEOTIDE SEQUENCE</scope>
    <source>
        <strain evidence="3">2CP-C</strain>
    </source>
</reference>
<dbReference type="Pfam" id="PF13230">
    <property type="entry name" value="GATase_4"/>
    <property type="match status" value="1"/>
</dbReference>
<dbReference type="PROSITE" id="PS51278">
    <property type="entry name" value="GATASE_TYPE_2"/>
    <property type="match status" value="1"/>
</dbReference>
<dbReference type="InterPro" id="IPR052373">
    <property type="entry name" value="Gamma-glu_amide_hydrolase"/>
</dbReference>
<dbReference type="STRING" id="290397.Adeh_1505"/>
<organism evidence="3 4">
    <name type="scientific">Anaeromyxobacter dehalogenans (strain 2CP-C)</name>
    <dbReference type="NCBI Taxonomy" id="290397"/>
    <lineage>
        <taxon>Bacteria</taxon>
        <taxon>Pseudomonadati</taxon>
        <taxon>Myxococcota</taxon>
        <taxon>Myxococcia</taxon>
        <taxon>Myxococcales</taxon>
        <taxon>Cystobacterineae</taxon>
        <taxon>Anaeromyxobacteraceae</taxon>
        <taxon>Anaeromyxobacter</taxon>
    </lineage>
</organism>
<feature type="domain" description="Glutamine amidotransferase type-2" evidence="2">
    <location>
        <begin position="2"/>
        <end position="257"/>
    </location>
</feature>
<gene>
    <name evidence="3" type="ordered locus">Adeh_1505</name>
</gene>
<dbReference type="Proteomes" id="UP000001935">
    <property type="component" value="Chromosome"/>
</dbReference>
<dbReference type="InterPro" id="IPR026869">
    <property type="entry name" value="EgtC-like"/>
</dbReference>
<dbReference type="PANTHER" id="PTHR43187">
    <property type="entry name" value="GLUTAMINE AMIDOTRANSFERASE DUG3-RELATED"/>
    <property type="match status" value="1"/>
</dbReference>
<dbReference type="SUPFAM" id="SSF56235">
    <property type="entry name" value="N-terminal nucleophile aminohydrolases (Ntn hydrolases)"/>
    <property type="match status" value="1"/>
</dbReference>
<evidence type="ECO:0000313" key="3">
    <source>
        <dbReference type="EMBL" id="ABC81278.1"/>
    </source>
</evidence>
<dbReference type="InterPro" id="IPR029055">
    <property type="entry name" value="Ntn_hydrolases_N"/>
</dbReference>
<dbReference type="eggNOG" id="COG0121">
    <property type="taxonomic scope" value="Bacteria"/>
</dbReference>
<keyword evidence="3" id="KW-0808">Transferase</keyword>
<dbReference type="CDD" id="cd01908">
    <property type="entry name" value="YafJ"/>
    <property type="match status" value="1"/>
</dbReference>